<keyword evidence="11" id="KW-1185">Reference proteome</keyword>
<dbReference type="InterPro" id="IPR045275">
    <property type="entry name" value="MscS_archaea/bacteria_type"/>
</dbReference>
<keyword evidence="3" id="KW-1003">Cell membrane</keyword>
<gene>
    <name evidence="10" type="ORF">M23134_07655</name>
</gene>
<dbReference type="SUPFAM" id="SSF82689">
    <property type="entry name" value="Mechanosensitive channel protein MscS (YggB), C-terminal domain"/>
    <property type="match status" value="1"/>
</dbReference>
<dbReference type="InterPro" id="IPR006685">
    <property type="entry name" value="MscS_channel_2nd"/>
</dbReference>
<dbReference type="InterPro" id="IPR011066">
    <property type="entry name" value="MscS_channel_C_sf"/>
</dbReference>
<dbReference type="PANTHER" id="PTHR30221:SF1">
    <property type="entry name" value="SMALL-CONDUCTANCE MECHANOSENSITIVE CHANNEL"/>
    <property type="match status" value="1"/>
</dbReference>
<evidence type="ECO:0000313" key="11">
    <source>
        <dbReference type="Proteomes" id="UP000004095"/>
    </source>
</evidence>
<evidence type="ECO:0000256" key="7">
    <source>
        <dbReference type="SAM" id="Phobius"/>
    </source>
</evidence>
<proteinExistence type="inferred from homology"/>
<feature type="transmembrane region" description="Helical" evidence="7">
    <location>
        <begin position="68"/>
        <end position="86"/>
    </location>
</feature>
<evidence type="ECO:0000256" key="6">
    <source>
        <dbReference type="ARBA" id="ARBA00023136"/>
    </source>
</evidence>
<name>A1ZUT9_MICM2</name>
<dbReference type="Proteomes" id="UP000004095">
    <property type="component" value="Unassembled WGS sequence"/>
</dbReference>
<evidence type="ECO:0000313" key="10">
    <source>
        <dbReference type="EMBL" id="EAY25843.1"/>
    </source>
</evidence>
<accession>A1ZUT9</accession>
<dbReference type="eggNOG" id="COG0668">
    <property type="taxonomic scope" value="Bacteria"/>
</dbReference>
<comment type="caution">
    <text evidence="10">The sequence shown here is derived from an EMBL/GenBank/DDBJ whole genome shotgun (WGS) entry which is preliminary data.</text>
</comment>
<dbReference type="GO" id="GO:0008381">
    <property type="term" value="F:mechanosensitive monoatomic ion channel activity"/>
    <property type="evidence" value="ECO:0007669"/>
    <property type="project" value="InterPro"/>
</dbReference>
<evidence type="ECO:0000256" key="3">
    <source>
        <dbReference type="ARBA" id="ARBA00022475"/>
    </source>
</evidence>
<feature type="domain" description="Mechanosensitive ion channel MscS C-terminal" evidence="9">
    <location>
        <begin position="188"/>
        <end position="268"/>
    </location>
</feature>
<feature type="transmembrane region" description="Helical" evidence="7">
    <location>
        <begin position="93"/>
        <end position="113"/>
    </location>
</feature>
<dbReference type="EMBL" id="AAWS01000042">
    <property type="protein sequence ID" value="EAY25843.1"/>
    <property type="molecule type" value="Genomic_DNA"/>
</dbReference>
<dbReference type="SUPFAM" id="SSF50182">
    <property type="entry name" value="Sm-like ribonucleoproteins"/>
    <property type="match status" value="1"/>
</dbReference>
<evidence type="ECO:0000256" key="5">
    <source>
        <dbReference type="ARBA" id="ARBA00022989"/>
    </source>
</evidence>
<keyword evidence="4 7" id="KW-0812">Transmembrane</keyword>
<dbReference type="Pfam" id="PF21082">
    <property type="entry name" value="MS_channel_3rd"/>
    <property type="match status" value="1"/>
</dbReference>
<dbReference type="PANTHER" id="PTHR30221">
    <property type="entry name" value="SMALL-CONDUCTANCE MECHANOSENSITIVE CHANNEL"/>
    <property type="match status" value="1"/>
</dbReference>
<dbReference type="Gene3D" id="2.30.30.60">
    <property type="match status" value="1"/>
</dbReference>
<evidence type="ECO:0000256" key="1">
    <source>
        <dbReference type="ARBA" id="ARBA00004651"/>
    </source>
</evidence>
<keyword evidence="5 7" id="KW-1133">Transmembrane helix</keyword>
<dbReference type="AlphaFoldDB" id="A1ZUT9"/>
<dbReference type="Pfam" id="PF00924">
    <property type="entry name" value="MS_channel_2nd"/>
    <property type="match status" value="1"/>
</dbReference>
<feature type="domain" description="Mechanosensitive ion channel MscS" evidence="8">
    <location>
        <begin position="112"/>
        <end position="177"/>
    </location>
</feature>
<evidence type="ECO:0000259" key="9">
    <source>
        <dbReference type="Pfam" id="PF21082"/>
    </source>
</evidence>
<dbReference type="Gene3D" id="3.30.70.100">
    <property type="match status" value="1"/>
</dbReference>
<dbReference type="InterPro" id="IPR049278">
    <property type="entry name" value="MS_channel_C"/>
</dbReference>
<protein>
    <submittedName>
        <fullName evidence="10">Transporter, small conductance mechanosensitive ion channel (MscS) family</fullName>
    </submittedName>
</protein>
<reference evidence="10 11" key="1">
    <citation type="submission" date="2007-01" db="EMBL/GenBank/DDBJ databases">
        <authorList>
            <person name="Haygood M."/>
            <person name="Podell S."/>
            <person name="Anderson C."/>
            <person name="Hopkinson B."/>
            <person name="Roe K."/>
            <person name="Barbeau K."/>
            <person name="Gaasterland T."/>
            <person name="Ferriera S."/>
            <person name="Johnson J."/>
            <person name="Kravitz S."/>
            <person name="Beeson K."/>
            <person name="Sutton G."/>
            <person name="Rogers Y.-H."/>
            <person name="Friedman R."/>
            <person name="Frazier M."/>
            <person name="Venter J.C."/>
        </authorList>
    </citation>
    <scope>NUCLEOTIDE SEQUENCE [LARGE SCALE GENOMIC DNA]</scope>
    <source>
        <strain evidence="10 11">ATCC 23134</strain>
    </source>
</reference>
<comment type="similarity">
    <text evidence="2">Belongs to the MscS (TC 1.A.23) family.</text>
</comment>
<dbReference type="GO" id="GO:0005886">
    <property type="term" value="C:plasma membrane"/>
    <property type="evidence" value="ECO:0007669"/>
    <property type="project" value="UniProtKB-SubCell"/>
</dbReference>
<evidence type="ECO:0000256" key="4">
    <source>
        <dbReference type="ARBA" id="ARBA00022692"/>
    </source>
</evidence>
<comment type="subcellular location">
    <subcellularLocation>
        <location evidence="1">Cell membrane</location>
        <topology evidence="1">Multi-pass membrane protein</topology>
    </subcellularLocation>
</comment>
<dbReference type="InterPro" id="IPR010920">
    <property type="entry name" value="LSM_dom_sf"/>
</dbReference>
<sequence>MVSTIFILILLYLLKQSLKAKNYQILRLKNKKNFNAIKSDSPLKNPTIEGKQIGLDNIEKQFSVTKRVVLPLLIIPFILLGMLPFMKQIPATILTFLLGVATLVFGMLAKPIIENGISGLVLSYSKVINVGDTVMVDKSYGTIEDINPFYTIVKMWNWRRYAIPNIQMIKNKFTNYSLIDNYQWTHVEFFVAYESNIDEVERLAKSCARQSEYFAPHEEPRFWVMEMSKESIKCWIVAWADNATNSWYLQNDVRTNLIKALQDNGIKIHRNYHQVEEQIPSFERMQVQ</sequence>
<keyword evidence="6 7" id="KW-0472">Membrane</keyword>
<dbReference type="InterPro" id="IPR023408">
    <property type="entry name" value="MscS_beta-dom_sf"/>
</dbReference>
<evidence type="ECO:0000256" key="2">
    <source>
        <dbReference type="ARBA" id="ARBA00008017"/>
    </source>
</evidence>
<organism evidence="10 11">
    <name type="scientific">Microscilla marina ATCC 23134</name>
    <dbReference type="NCBI Taxonomy" id="313606"/>
    <lineage>
        <taxon>Bacteria</taxon>
        <taxon>Pseudomonadati</taxon>
        <taxon>Bacteroidota</taxon>
        <taxon>Cytophagia</taxon>
        <taxon>Cytophagales</taxon>
        <taxon>Microscillaceae</taxon>
        <taxon>Microscilla</taxon>
    </lineage>
</organism>
<evidence type="ECO:0000259" key="8">
    <source>
        <dbReference type="Pfam" id="PF00924"/>
    </source>
</evidence>